<comment type="caution">
    <text evidence="8">The sequence shown here is derived from an EMBL/GenBank/DDBJ whole genome shotgun (WGS) entry which is preliminary data.</text>
</comment>
<dbReference type="CDD" id="cd19071">
    <property type="entry name" value="AKR_AKR1-5-like"/>
    <property type="match status" value="1"/>
</dbReference>
<dbReference type="RefSeq" id="XP_069226638.1">
    <property type="nucleotide sequence ID" value="XM_069376327.1"/>
</dbReference>
<keyword evidence="9" id="KW-1185">Reference proteome</keyword>
<feature type="site" description="Lowers pKa of active site Tyr" evidence="6">
    <location>
        <position position="85"/>
    </location>
</feature>
<organism evidence="8 9">
    <name type="scientific">Cladosporium halotolerans</name>
    <dbReference type="NCBI Taxonomy" id="1052096"/>
    <lineage>
        <taxon>Eukaryota</taxon>
        <taxon>Fungi</taxon>
        <taxon>Dikarya</taxon>
        <taxon>Ascomycota</taxon>
        <taxon>Pezizomycotina</taxon>
        <taxon>Dothideomycetes</taxon>
        <taxon>Dothideomycetidae</taxon>
        <taxon>Cladosporiales</taxon>
        <taxon>Cladosporiaceae</taxon>
        <taxon>Cladosporium</taxon>
    </lineage>
</organism>
<gene>
    <name evidence="8" type="ORF">WHR41_07723</name>
</gene>
<dbReference type="GeneID" id="96009165"/>
<dbReference type="Pfam" id="PF00248">
    <property type="entry name" value="Aldo_ket_red"/>
    <property type="match status" value="1"/>
</dbReference>
<dbReference type="PANTHER" id="PTHR43827:SF3">
    <property type="entry name" value="NADP-DEPENDENT OXIDOREDUCTASE DOMAIN-CONTAINING PROTEIN"/>
    <property type="match status" value="1"/>
</dbReference>
<evidence type="ECO:0000313" key="9">
    <source>
        <dbReference type="Proteomes" id="UP000803884"/>
    </source>
</evidence>
<evidence type="ECO:0000313" key="8">
    <source>
        <dbReference type="EMBL" id="KAL1583531.1"/>
    </source>
</evidence>
<sequence>MSATTSLTLDSKFPLPSGQGSIPLLGLGVMSSNCEASVIAALSAGYRHIDTAQIYFNERETGSAVAKFLAQHPEVSREDIFVTSKLWETDFSRPDMPADFEAMCTKGPWPLNSREAGHTTFSAAGALAGLERSLATSGLEYFDLYLLHNPRPGPEARLGAWLGLQQAQKAGKVRAIGVSNWAPKHFDMLAASPGVDTMPAVNQIEVHPWNQQRAIRAYCREKGIVVVAYSPLTQGKRLGDETIARIAEKVGKTPAQVVLRWCLQMGVSIIPKTDREARLKENMGIFGWELDAEDLAAIEKLDEGQEGNLGEWDPFAWE</sequence>
<feature type="active site" description="Proton donor" evidence="4">
    <location>
        <position position="55"/>
    </location>
</feature>
<dbReference type="SUPFAM" id="SSF51430">
    <property type="entry name" value="NAD(P)-linked oxidoreductase"/>
    <property type="match status" value="1"/>
</dbReference>
<dbReference type="GO" id="GO:0016616">
    <property type="term" value="F:oxidoreductase activity, acting on the CH-OH group of donors, NAD or NADP as acceptor"/>
    <property type="evidence" value="ECO:0007669"/>
    <property type="project" value="UniProtKB-ARBA"/>
</dbReference>
<evidence type="ECO:0000256" key="3">
    <source>
        <dbReference type="ARBA" id="ARBA00023002"/>
    </source>
</evidence>
<evidence type="ECO:0000256" key="2">
    <source>
        <dbReference type="ARBA" id="ARBA00022857"/>
    </source>
</evidence>
<evidence type="ECO:0000256" key="6">
    <source>
        <dbReference type="PIRSR" id="PIRSR000097-3"/>
    </source>
</evidence>
<evidence type="ECO:0000256" key="1">
    <source>
        <dbReference type="ARBA" id="ARBA00007905"/>
    </source>
</evidence>
<dbReference type="PANTHER" id="PTHR43827">
    <property type="entry name" value="2,5-DIKETO-D-GLUCONIC ACID REDUCTASE"/>
    <property type="match status" value="1"/>
</dbReference>
<dbReference type="InterPro" id="IPR020471">
    <property type="entry name" value="AKR"/>
</dbReference>
<comment type="similarity">
    <text evidence="1">Belongs to the aldo/keto reductase family.</text>
</comment>
<dbReference type="EMBL" id="JAAQHG020000034">
    <property type="protein sequence ID" value="KAL1583531.1"/>
    <property type="molecule type" value="Genomic_DNA"/>
</dbReference>
<dbReference type="InterPro" id="IPR023210">
    <property type="entry name" value="NADP_OxRdtase_dom"/>
</dbReference>
<evidence type="ECO:0000259" key="7">
    <source>
        <dbReference type="Pfam" id="PF00248"/>
    </source>
</evidence>
<dbReference type="PRINTS" id="PR00069">
    <property type="entry name" value="ALDKETRDTASE"/>
</dbReference>
<feature type="binding site" evidence="5">
    <location>
        <position position="148"/>
    </location>
    <ligand>
        <name>substrate</name>
    </ligand>
</feature>
<protein>
    <recommendedName>
        <fullName evidence="7">NADP-dependent oxidoreductase domain-containing protein</fullName>
    </recommendedName>
</protein>
<dbReference type="Proteomes" id="UP000803884">
    <property type="component" value="Unassembled WGS sequence"/>
</dbReference>
<dbReference type="PIRSF" id="PIRSF000097">
    <property type="entry name" value="AKR"/>
    <property type="match status" value="1"/>
</dbReference>
<keyword evidence="2" id="KW-0521">NADP</keyword>
<evidence type="ECO:0000256" key="5">
    <source>
        <dbReference type="PIRSR" id="PIRSR000097-2"/>
    </source>
</evidence>
<keyword evidence="3" id="KW-0560">Oxidoreductase</keyword>
<dbReference type="AlphaFoldDB" id="A0AB34KHA4"/>
<reference evidence="8 9" key="1">
    <citation type="journal article" date="2020" name="Microbiol. Resour. Announc.">
        <title>Draft Genome Sequence of a Cladosporium Species Isolated from the Mesophotic Ascidian Didemnum maculosum.</title>
        <authorList>
            <person name="Gioti A."/>
            <person name="Siaperas R."/>
            <person name="Nikolaivits E."/>
            <person name="Le Goff G."/>
            <person name="Ouazzani J."/>
            <person name="Kotoulas G."/>
            <person name="Topakas E."/>
        </authorList>
    </citation>
    <scope>NUCLEOTIDE SEQUENCE [LARGE SCALE GENOMIC DNA]</scope>
    <source>
        <strain evidence="8 9">TM138-S3</strain>
    </source>
</reference>
<dbReference type="InterPro" id="IPR036812">
    <property type="entry name" value="NAD(P)_OxRdtase_dom_sf"/>
</dbReference>
<accession>A0AB34KHA4</accession>
<feature type="domain" description="NADP-dependent oxidoreductase" evidence="7">
    <location>
        <begin position="38"/>
        <end position="302"/>
    </location>
</feature>
<evidence type="ECO:0000256" key="4">
    <source>
        <dbReference type="PIRSR" id="PIRSR000097-1"/>
    </source>
</evidence>
<dbReference type="Gene3D" id="3.20.20.100">
    <property type="entry name" value="NADP-dependent oxidoreductase domain"/>
    <property type="match status" value="1"/>
</dbReference>
<name>A0AB34KHA4_9PEZI</name>
<proteinExistence type="inferred from homology"/>